<dbReference type="Ensembl" id="ENSLCAT00010004870.1">
    <property type="protein sequence ID" value="ENSLCAP00010004745.1"/>
    <property type="gene ID" value="ENSLCAG00010002418.1"/>
</dbReference>
<dbReference type="Pfam" id="PF13843">
    <property type="entry name" value="DDE_Tnp_1_7"/>
    <property type="match status" value="1"/>
</dbReference>
<evidence type="ECO:0000259" key="3">
    <source>
        <dbReference type="Pfam" id="PF13843"/>
    </source>
</evidence>
<evidence type="ECO:0000313" key="5">
    <source>
        <dbReference type="Proteomes" id="UP000314980"/>
    </source>
</evidence>
<protein>
    <recommendedName>
        <fullName evidence="3">PiggyBac transposable element-derived protein domain-containing protein</fullName>
    </recommendedName>
</protein>
<evidence type="ECO:0000256" key="1">
    <source>
        <dbReference type="SAM" id="MobiDB-lite"/>
    </source>
</evidence>
<keyword evidence="5" id="KW-1185">Reference proteome</keyword>
<feature type="region of interest" description="Disordered" evidence="1">
    <location>
        <begin position="51"/>
        <end position="101"/>
    </location>
</feature>
<keyword evidence="2" id="KW-1133">Transmembrane helix</keyword>
<proteinExistence type="predicted"/>
<dbReference type="InterPro" id="IPR029526">
    <property type="entry name" value="PGBD"/>
</dbReference>
<feature type="compositionally biased region" description="Basic and acidic residues" evidence="1">
    <location>
        <begin position="70"/>
        <end position="84"/>
    </location>
</feature>
<evidence type="ECO:0000256" key="2">
    <source>
        <dbReference type="SAM" id="Phobius"/>
    </source>
</evidence>
<sequence length="550" mass="62740">MHRYVYYNSITIFYIFYIFLYVFSRRASQLAHFMGKERQAQECERMRVIEEIPASSSDSDSDSNEDEEDIFRRQEIEAASKDSSDVEEDEEDEETGQTSKQAKTFRWQKMLIHLPSVCVCLRFEHQSTAAASEFRAPHELSTPHSYFAQFFDDDLFQHIAEQTNLYSCQQIGAMVKMPSMDDYWAEDTRYTKIANVMPVKRFKCLSRFIHFQDNETSDPTQDRLCKVTPVLNHIRKKCLEIDSENQFSIDEMMVPYKGTKAESLRQYLPSKPHHWGIKIFDRAGVSGIVSDFMVYTGKSTFGTDQGPVRELGVGANVVVHLCKTIRNPSECVVYFDNFFTSLPLIVYLKESFGLQSLGTICKNRLKGCTLDDDHALLKRGRGSDDCRVDNEAEVAVVKWVDNKAVTLASSCAAVSPLKEVRRFSRKERRGVGVPCPNIVSQYNVHMGGVDLADMMVALYRTPAKLHQWYMCLFWQMADIAINNGWLLYRRDAKSVGVQVGGCRCTHSRWKEEGKPPQGKGGGGALLNAQDNNRCALHCMQAHPIQFVPIC</sequence>
<reference evidence="4" key="2">
    <citation type="submission" date="2025-08" db="UniProtKB">
        <authorList>
            <consortium name="Ensembl"/>
        </authorList>
    </citation>
    <scope>IDENTIFICATION</scope>
</reference>
<dbReference type="InParanoid" id="A0A4W6C1N5"/>
<keyword evidence="2" id="KW-0812">Transmembrane</keyword>
<evidence type="ECO:0000313" key="4">
    <source>
        <dbReference type="Ensembl" id="ENSLCAP00010004745.1"/>
    </source>
</evidence>
<dbReference type="GeneTree" id="ENSGT00940000165893"/>
<dbReference type="AlphaFoldDB" id="A0A4W6C1N5"/>
<keyword evidence="2" id="KW-0472">Membrane</keyword>
<feature type="compositionally biased region" description="Acidic residues" evidence="1">
    <location>
        <begin position="59"/>
        <end position="69"/>
    </location>
</feature>
<feature type="domain" description="PiggyBac transposable element-derived protein" evidence="3">
    <location>
        <begin position="142"/>
        <end position="485"/>
    </location>
</feature>
<accession>A0A4W6C1N5</accession>
<feature type="compositionally biased region" description="Acidic residues" evidence="1">
    <location>
        <begin position="85"/>
        <end position="95"/>
    </location>
</feature>
<feature type="transmembrane region" description="Helical" evidence="2">
    <location>
        <begin position="6"/>
        <end position="24"/>
    </location>
</feature>
<dbReference type="Proteomes" id="UP000314980">
    <property type="component" value="Unassembled WGS sequence"/>
</dbReference>
<reference evidence="5" key="1">
    <citation type="submission" date="2015-09" db="EMBL/GenBank/DDBJ databases">
        <authorList>
            <person name="Sai Rama Sridatta P."/>
        </authorList>
    </citation>
    <scope>NUCLEOTIDE SEQUENCE [LARGE SCALE GENOMIC DNA]</scope>
</reference>
<dbReference type="PANTHER" id="PTHR47272">
    <property type="entry name" value="DDE_TNP_1_7 DOMAIN-CONTAINING PROTEIN"/>
    <property type="match status" value="1"/>
</dbReference>
<organism evidence="4 5">
    <name type="scientific">Lates calcarifer</name>
    <name type="common">Barramundi</name>
    <name type="synonym">Holocentrus calcarifer</name>
    <dbReference type="NCBI Taxonomy" id="8187"/>
    <lineage>
        <taxon>Eukaryota</taxon>
        <taxon>Metazoa</taxon>
        <taxon>Chordata</taxon>
        <taxon>Craniata</taxon>
        <taxon>Vertebrata</taxon>
        <taxon>Euteleostomi</taxon>
        <taxon>Actinopterygii</taxon>
        <taxon>Neopterygii</taxon>
        <taxon>Teleostei</taxon>
        <taxon>Neoteleostei</taxon>
        <taxon>Acanthomorphata</taxon>
        <taxon>Carangaria</taxon>
        <taxon>Carangaria incertae sedis</taxon>
        <taxon>Centropomidae</taxon>
        <taxon>Lates</taxon>
    </lineage>
</organism>
<name>A0A4W6C1N5_LATCA</name>
<dbReference type="PANTHER" id="PTHR47272:SF1">
    <property type="entry name" value="PIGGYBAC TRANSPOSABLE ELEMENT-DERIVED PROTEIN 3-LIKE"/>
    <property type="match status" value="1"/>
</dbReference>
<reference evidence="4" key="3">
    <citation type="submission" date="2025-09" db="UniProtKB">
        <authorList>
            <consortium name="Ensembl"/>
        </authorList>
    </citation>
    <scope>IDENTIFICATION</scope>
</reference>